<keyword evidence="1" id="KW-0812">Transmembrane</keyword>
<dbReference type="Pfam" id="PF06912">
    <property type="entry name" value="DUF1275"/>
    <property type="match status" value="1"/>
</dbReference>
<feature type="transmembrane region" description="Helical" evidence="1">
    <location>
        <begin position="233"/>
        <end position="253"/>
    </location>
</feature>
<sequence>MTRPAHRYRLSFWQTDKPYIHESPVSDIRFRLLGAVMAFLAGAINAGGFFAVGSYTSHVSGELSRAADMLYLGEWQLALTAALVVAGFIVGATHGSWMILWAKRQRFRSSYGLTMWLEALYLLLFGLMGSTLSEFTVFVPATLFLLCAIMGMHNTVISVLSNGQIRATHMTGHVTDMGIELSKMLYYRHDRNPRLPDVRVDRTKFRLLAGMLLAFVLGGMAGAWGIHHMSYHFTWPVAAVLFLLGFGSVGHDVRVRLAVWLRRHKRH</sequence>
<dbReference type="EMBL" id="CP059567">
    <property type="protein sequence ID" value="QMT40471.1"/>
    <property type="molecule type" value="Genomic_DNA"/>
</dbReference>
<dbReference type="AlphaFoldDB" id="A0A7D7S853"/>
<feature type="transmembrane region" description="Helical" evidence="1">
    <location>
        <begin position="207"/>
        <end position="227"/>
    </location>
</feature>
<dbReference type="Proteomes" id="UP000514752">
    <property type="component" value="Chromosome"/>
</dbReference>
<organism evidence="2 3">
    <name type="scientific">Neisseria shayeganii</name>
    <dbReference type="NCBI Taxonomy" id="607712"/>
    <lineage>
        <taxon>Bacteria</taxon>
        <taxon>Pseudomonadati</taxon>
        <taxon>Pseudomonadota</taxon>
        <taxon>Betaproteobacteria</taxon>
        <taxon>Neisseriales</taxon>
        <taxon>Neisseriaceae</taxon>
        <taxon>Neisseria</taxon>
    </lineage>
</organism>
<feature type="transmembrane region" description="Helical" evidence="1">
    <location>
        <begin position="32"/>
        <end position="55"/>
    </location>
</feature>
<feature type="transmembrane region" description="Helical" evidence="1">
    <location>
        <begin position="138"/>
        <end position="160"/>
    </location>
</feature>
<protein>
    <submittedName>
        <fullName evidence="2">DUF1275 domain-containing protein</fullName>
    </submittedName>
</protein>
<feature type="transmembrane region" description="Helical" evidence="1">
    <location>
        <begin position="113"/>
        <end position="132"/>
    </location>
</feature>
<keyword evidence="1" id="KW-1133">Transmembrane helix</keyword>
<dbReference type="PANTHER" id="PTHR37314:SF4">
    <property type="entry name" value="UPF0700 TRANSMEMBRANE PROTEIN YOAK"/>
    <property type="match status" value="1"/>
</dbReference>
<evidence type="ECO:0000313" key="3">
    <source>
        <dbReference type="Proteomes" id="UP000514752"/>
    </source>
</evidence>
<accession>A0A7D7S853</accession>
<dbReference type="InterPro" id="IPR010699">
    <property type="entry name" value="DUF1275"/>
</dbReference>
<name>A0A7D7S853_9NEIS</name>
<evidence type="ECO:0000256" key="1">
    <source>
        <dbReference type="SAM" id="Phobius"/>
    </source>
</evidence>
<dbReference type="PANTHER" id="PTHR37314">
    <property type="entry name" value="SLR0142 PROTEIN"/>
    <property type="match status" value="1"/>
</dbReference>
<dbReference type="KEGG" id="nsg:H3L94_11720"/>
<reference evidence="2 3" key="1">
    <citation type="submission" date="2020-07" db="EMBL/GenBank/DDBJ databases">
        <title>Genomic diversity of species in the Neisseriaceae family.</title>
        <authorList>
            <person name="Vincent A.T."/>
            <person name="Bernet E."/>
            <person name="Veyrier F.J."/>
        </authorList>
    </citation>
    <scope>NUCLEOTIDE SEQUENCE [LARGE SCALE GENOMIC DNA]</scope>
    <source>
        <strain evidence="2 3">DSM 22244</strain>
    </source>
</reference>
<feature type="transmembrane region" description="Helical" evidence="1">
    <location>
        <begin position="75"/>
        <end position="101"/>
    </location>
</feature>
<dbReference type="RefSeq" id="WP_182122127.1">
    <property type="nucleotide sequence ID" value="NZ_CP059567.1"/>
</dbReference>
<proteinExistence type="predicted"/>
<evidence type="ECO:0000313" key="2">
    <source>
        <dbReference type="EMBL" id="QMT40471.1"/>
    </source>
</evidence>
<gene>
    <name evidence="2" type="ORF">H3L94_11720</name>
</gene>
<keyword evidence="1" id="KW-0472">Membrane</keyword>